<dbReference type="GO" id="GO:0046872">
    <property type="term" value="F:metal ion binding"/>
    <property type="evidence" value="ECO:0007669"/>
    <property type="project" value="UniProtKB-KW"/>
</dbReference>
<dbReference type="SUPFAM" id="SSF53383">
    <property type="entry name" value="PLP-dependent transferases"/>
    <property type="match status" value="1"/>
</dbReference>
<dbReference type="Proteomes" id="UP000534294">
    <property type="component" value="Unassembled WGS sequence"/>
</dbReference>
<keyword evidence="5 13" id="KW-0808">Transferase</keyword>
<evidence type="ECO:0000256" key="10">
    <source>
        <dbReference type="ARBA" id="ARBA00050776"/>
    </source>
</evidence>
<dbReference type="InterPro" id="IPR015424">
    <property type="entry name" value="PyrdxlP-dep_Trfase"/>
</dbReference>
<evidence type="ECO:0000256" key="1">
    <source>
        <dbReference type="ARBA" id="ARBA00001933"/>
    </source>
</evidence>
<accession>A0A7W7YH67</accession>
<evidence type="ECO:0000256" key="5">
    <source>
        <dbReference type="ARBA" id="ARBA00022679"/>
    </source>
</evidence>
<evidence type="ECO:0000256" key="6">
    <source>
        <dbReference type="ARBA" id="ARBA00022723"/>
    </source>
</evidence>
<dbReference type="Pfam" id="PF00266">
    <property type="entry name" value="Aminotran_5"/>
    <property type="match status" value="1"/>
</dbReference>
<evidence type="ECO:0000256" key="9">
    <source>
        <dbReference type="ARBA" id="ARBA00023014"/>
    </source>
</evidence>
<evidence type="ECO:0000256" key="7">
    <source>
        <dbReference type="ARBA" id="ARBA00022898"/>
    </source>
</evidence>
<comment type="similarity">
    <text evidence="3">Belongs to the class-V pyridoxal-phosphate-dependent aminotransferase family. NifS/IscS subfamily.</text>
</comment>
<proteinExistence type="inferred from homology"/>
<evidence type="ECO:0000256" key="3">
    <source>
        <dbReference type="ARBA" id="ARBA00006490"/>
    </source>
</evidence>
<protein>
    <recommendedName>
        <fullName evidence="4">cysteine desulfurase</fullName>
        <ecNumber evidence="4">2.8.1.7</ecNumber>
    </recommendedName>
</protein>
<feature type="domain" description="Aminotransferase class V" evidence="12">
    <location>
        <begin position="2"/>
        <end position="363"/>
    </location>
</feature>
<dbReference type="GO" id="GO:0051536">
    <property type="term" value="F:iron-sulfur cluster binding"/>
    <property type="evidence" value="ECO:0007669"/>
    <property type="project" value="UniProtKB-KW"/>
</dbReference>
<keyword evidence="8" id="KW-0408">Iron</keyword>
<dbReference type="InterPro" id="IPR015422">
    <property type="entry name" value="PyrdxlP-dep_Trfase_small"/>
</dbReference>
<dbReference type="FunFam" id="3.40.640.10:FF:000084">
    <property type="entry name" value="IscS-like cysteine desulfurase"/>
    <property type="match status" value="1"/>
</dbReference>
<evidence type="ECO:0000313" key="13">
    <source>
        <dbReference type="EMBL" id="MBB5036146.1"/>
    </source>
</evidence>
<dbReference type="PANTHER" id="PTHR11601">
    <property type="entry name" value="CYSTEINE DESULFURYLASE FAMILY MEMBER"/>
    <property type="match status" value="1"/>
</dbReference>
<dbReference type="RefSeq" id="WP_221305306.1">
    <property type="nucleotide sequence ID" value="NZ_JACHIF010000001.1"/>
</dbReference>
<evidence type="ECO:0000256" key="11">
    <source>
        <dbReference type="RuleBase" id="RU004504"/>
    </source>
</evidence>
<sequence>MIYLDHNATTPVLPEVREAMLPFLAEQWGNPSSSYRFGSHLKSAIEGAREKVADLMGAQSAHEVHFTSGGTESNNTALHAVIHSTPKKHIITSLVEHSSVLGYCRFLEEFRGYRLTYLPVDQEGLISIPQLEAAIQTDTALVSLMWANNETGVLFPVEEIGQLCRDRGVLYHCDAVQAVGKLLMKVKDLPIDYLSLTGHKIGAPKGIGALYIQQKAPFLPFVHGGQQERSRRGGTENVAGIIGLGTAAAVAQKKLPAYDATVRPLRDALEEGILTAIPNTQRNGHVIQRLPNTTNIFLPGMDSDATLTFLDSQNICASSGSACMESAITPSHVIKTMSGSHERSSESIRFSLAPENTMEEIHAVLHNMKGLMSLID</sequence>
<dbReference type="AlphaFoldDB" id="A0A7W7YH67"/>
<keyword evidence="14" id="KW-1185">Reference proteome</keyword>
<evidence type="ECO:0000256" key="8">
    <source>
        <dbReference type="ARBA" id="ARBA00023004"/>
    </source>
</evidence>
<dbReference type="InterPro" id="IPR015421">
    <property type="entry name" value="PyrdxlP-dep_Trfase_major"/>
</dbReference>
<dbReference type="PIRSF" id="PIRSF005572">
    <property type="entry name" value="NifS"/>
    <property type="match status" value="1"/>
</dbReference>
<dbReference type="Gene3D" id="1.10.260.50">
    <property type="match status" value="1"/>
</dbReference>
<evidence type="ECO:0000256" key="4">
    <source>
        <dbReference type="ARBA" id="ARBA00012239"/>
    </source>
</evidence>
<evidence type="ECO:0000259" key="12">
    <source>
        <dbReference type="Pfam" id="PF00266"/>
    </source>
</evidence>
<dbReference type="EC" id="2.8.1.7" evidence="4"/>
<dbReference type="InterPro" id="IPR000192">
    <property type="entry name" value="Aminotrans_V_dom"/>
</dbReference>
<dbReference type="PANTHER" id="PTHR11601:SF34">
    <property type="entry name" value="CYSTEINE DESULFURASE"/>
    <property type="match status" value="1"/>
</dbReference>
<comment type="function">
    <text evidence="2">Catalyzes the removal of elemental sulfur atoms from cysteine to produce alanine. Seems to participate in the biosynthesis of the nitrogenase metalloclusters by providing the inorganic sulfur required for the Fe-S core formation.</text>
</comment>
<gene>
    <name evidence="13" type="ORF">HNQ64_000380</name>
</gene>
<name>A0A7W7YH67_9BACT</name>
<keyword evidence="6" id="KW-0479">Metal-binding</keyword>
<dbReference type="Gene3D" id="3.40.640.10">
    <property type="entry name" value="Type I PLP-dependent aspartate aminotransferase-like (Major domain)"/>
    <property type="match status" value="1"/>
</dbReference>
<comment type="catalytic activity">
    <reaction evidence="10">
        <text>(sulfur carrier)-H + L-cysteine = (sulfur carrier)-SH + L-alanine</text>
        <dbReference type="Rhea" id="RHEA:43892"/>
        <dbReference type="Rhea" id="RHEA-COMP:14737"/>
        <dbReference type="Rhea" id="RHEA-COMP:14739"/>
        <dbReference type="ChEBI" id="CHEBI:29917"/>
        <dbReference type="ChEBI" id="CHEBI:35235"/>
        <dbReference type="ChEBI" id="CHEBI:57972"/>
        <dbReference type="ChEBI" id="CHEBI:64428"/>
        <dbReference type="EC" id="2.8.1.7"/>
    </reaction>
</comment>
<reference evidence="13 14" key="1">
    <citation type="submission" date="2020-08" db="EMBL/GenBank/DDBJ databases">
        <title>Genomic Encyclopedia of Type Strains, Phase IV (KMG-IV): sequencing the most valuable type-strain genomes for metagenomic binning, comparative biology and taxonomic classification.</title>
        <authorList>
            <person name="Goeker M."/>
        </authorList>
    </citation>
    <scope>NUCLEOTIDE SEQUENCE [LARGE SCALE GENOMIC DNA]</scope>
    <source>
        <strain evidence="13 14">DSM 12251</strain>
    </source>
</reference>
<dbReference type="PROSITE" id="PS00595">
    <property type="entry name" value="AA_TRANSFER_CLASS_5"/>
    <property type="match status" value="1"/>
</dbReference>
<dbReference type="InterPro" id="IPR020578">
    <property type="entry name" value="Aminotrans_V_PyrdxlP_BS"/>
</dbReference>
<dbReference type="InterPro" id="IPR016454">
    <property type="entry name" value="Cysteine_dSase"/>
</dbReference>
<keyword evidence="7" id="KW-0663">Pyridoxal phosphate</keyword>
<keyword evidence="9" id="KW-0411">Iron-sulfur</keyword>
<evidence type="ECO:0000313" key="14">
    <source>
        <dbReference type="Proteomes" id="UP000534294"/>
    </source>
</evidence>
<organism evidence="13 14">
    <name type="scientific">Prosthecobacter dejongeii</name>
    <dbReference type="NCBI Taxonomy" id="48465"/>
    <lineage>
        <taxon>Bacteria</taxon>
        <taxon>Pseudomonadati</taxon>
        <taxon>Verrucomicrobiota</taxon>
        <taxon>Verrucomicrobiia</taxon>
        <taxon>Verrucomicrobiales</taxon>
        <taxon>Verrucomicrobiaceae</taxon>
        <taxon>Prosthecobacter</taxon>
    </lineage>
</organism>
<dbReference type="GO" id="GO:0031071">
    <property type="term" value="F:cysteine desulfurase activity"/>
    <property type="evidence" value="ECO:0007669"/>
    <property type="project" value="UniProtKB-EC"/>
</dbReference>
<comment type="cofactor">
    <cofactor evidence="1 11">
        <name>pyridoxal 5'-phosphate</name>
        <dbReference type="ChEBI" id="CHEBI:597326"/>
    </cofactor>
</comment>
<evidence type="ECO:0000256" key="2">
    <source>
        <dbReference type="ARBA" id="ARBA00003120"/>
    </source>
</evidence>
<dbReference type="EMBL" id="JACHIF010000001">
    <property type="protein sequence ID" value="MBB5036146.1"/>
    <property type="molecule type" value="Genomic_DNA"/>
</dbReference>
<dbReference type="Gene3D" id="3.90.1150.10">
    <property type="entry name" value="Aspartate Aminotransferase, domain 1"/>
    <property type="match status" value="1"/>
</dbReference>
<comment type="caution">
    <text evidence="13">The sequence shown here is derived from an EMBL/GenBank/DDBJ whole genome shotgun (WGS) entry which is preliminary data.</text>
</comment>